<keyword evidence="3" id="KW-1185">Reference proteome</keyword>
<name>A0AAD6XA27_9AGAR</name>
<evidence type="ECO:0000313" key="2">
    <source>
        <dbReference type="EMBL" id="KAJ7042247.1"/>
    </source>
</evidence>
<reference evidence="2" key="1">
    <citation type="submission" date="2023-03" db="EMBL/GenBank/DDBJ databases">
        <title>Massive genome expansion in bonnet fungi (Mycena s.s.) driven by repeated elements and novel gene families across ecological guilds.</title>
        <authorList>
            <consortium name="Lawrence Berkeley National Laboratory"/>
            <person name="Harder C.B."/>
            <person name="Miyauchi S."/>
            <person name="Viragh M."/>
            <person name="Kuo A."/>
            <person name="Thoen E."/>
            <person name="Andreopoulos B."/>
            <person name="Lu D."/>
            <person name="Skrede I."/>
            <person name="Drula E."/>
            <person name="Henrissat B."/>
            <person name="Morin E."/>
            <person name="Kohler A."/>
            <person name="Barry K."/>
            <person name="LaButti K."/>
            <person name="Morin E."/>
            <person name="Salamov A."/>
            <person name="Lipzen A."/>
            <person name="Mereny Z."/>
            <person name="Hegedus B."/>
            <person name="Baldrian P."/>
            <person name="Stursova M."/>
            <person name="Weitz H."/>
            <person name="Taylor A."/>
            <person name="Grigoriev I.V."/>
            <person name="Nagy L.G."/>
            <person name="Martin F."/>
            <person name="Kauserud H."/>
        </authorList>
    </citation>
    <scope>NUCLEOTIDE SEQUENCE</scope>
    <source>
        <strain evidence="2">CBHHK200</strain>
    </source>
</reference>
<dbReference type="Proteomes" id="UP001218188">
    <property type="component" value="Unassembled WGS sequence"/>
</dbReference>
<sequence length="116" mass="12187">MVDLRSGNVYNPPATDDGPPGNLEMDARSGTSSSSDEMDAQGTSAAEMDAPGTSGDNSGIVDEPRSSSSAAEFEHRSRLADVDEKPRPSPAAVAEHPHTQNRILLGLIKTLVKDVK</sequence>
<feature type="compositionally biased region" description="Basic and acidic residues" evidence="1">
    <location>
        <begin position="72"/>
        <end position="87"/>
    </location>
</feature>
<dbReference type="AlphaFoldDB" id="A0AAD6XA27"/>
<gene>
    <name evidence="2" type="ORF">C8F04DRAFT_1176405</name>
</gene>
<evidence type="ECO:0000313" key="3">
    <source>
        <dbReference type="Proteomes" id="UP001218188"/>
    </source>
</evidence>
<protein>
    <submittedName>
        <fullName evidence="2">Uncharacterized protein</fullName>
    </submittedName>
</protein>
<evidence type="ECO:0000256" key="1">
    <source>
        <dbReference type="SAM" id="MobiDB-lite"/>
    </source>
</evidence>
<accession>A0AAD6XA27</accession>
<proteinExistence type="predicted"/>
<dbReference type="EMBL" id="JARJCM010000013">
    <property type="protein sequence ID" value="KAJ7042247.1"/>
    <property type="molecule type" value="Genomic_DNA"/>
</dbReference>
<organism evidence="2 3">
    <name type="scientific">Mycena alexandri</name>
    <dbReference type="NCBI Taxonomy" id="1745969"/>
    <lineage>
        <taxon>Eukaryota</taxon>
        <taxon>Fungi</taxon>
        <taxon>Dikarya</taxon>
        <taxon>Basidiomycota</taxon>
        <taxon>Agaricomycotina</taxon>
        <taxon>Agaricomycetes</taxon>
        <taxon>Agaricomycetidae</taxon>
        <taxon>Agaricales</taxon>
        <taxon>Marasmiineae</taxon>
        <taxon>Mycenaceae</taxon>
        <taxon>Mycena</taxon>
    </lineage>
</organism>
<comment type="caution">
    <text evidence="2">The sequence shown here is derived from an EMBL/GenBank/DDBJ whole genome shotgun (WGS) entry which is preliminary data.</text>
</comment>
<feature type="region of interest" description="Disordered" evidence="1">
    <location>
        <begin position="1"/>
        <end position="100"/>
    </location>
</feature>